<dbReference type="Proteomes" id="UP000005237">
    <property type="component" value="Unassembled WGS sequence"/>
</dbReference>
<keyword evidence="2" id="KW-1185">Reference proteome</keyword>
<proteinExistence type="predicted"/>
<sequence length="71" mass="8544">MWRENEREGNLASGRGCASCAPRIFLTSKHTFRFISDHFVEDDEAYYHIFLFSKDYNLYFFEIFIDIIIVH</sequence>
<name>A0A8R1ECV5_CAEJA</name>
<accession>A0A8R1ECV5</accession>
<dbReference type="AlphaFoldDB" id="A0A8R1ECV5"/>
<protein>
    <submittedName>
        <fullName evidence="1">Uncharacterized protein</fullName>
    </submittedName>
</protein>
<evidence type="ECO:0000313" key="2">
    <source>
        <dbReference type="Proteomes" id="UP000005237"/>
    </source>
</evidence>
<reference evidence="2" key="1">
    <citation type="submission" date="2010-08" db="EMBL/GenBank/DDBJ databases">
        <authorList>
            <consortium name="Caenorhabditis japonica Sequencing Consortium"/>
            <person name="Wilson R.K."/>
        </authorList>
    </citation>
    <scope>NUCLEOTIDE SEQUENCE [LARGE SCALE GENOMIC DNA]</scope>
    <source>
        <strain evidence="2">DF5081</strain>
    </source>
</reference>
<reference evidence="1" key="2">
    <citation type="submission" date="2022-06" db="UniProtKB">
        <authorList>
            <consortium name="EnsemblMetazoa"/>
        </authorList>
    </citation>
    <scope>IDENTIFICATION</scope>
    <source>
        <strain evidence="1">DF5081</strain>
    </source>
</reference>
<dbReference type="EnsemblMetazoa" id="CJA32397.1">
    <property type="protein sequence ID" value="CJA32397.1"/>
    <property type="gene ID" value="WBGene00208244"/>
</dbReference>
<organism evidence="1 2">
    <name type="scientific">Caenorhabditis japonica</name>
    <dbReference type="NCBI Taxonomy" id="281687"/>
    <lineage>
        <taxon>Eukaryota</taxon>
        <taxon>Metazoa</taxon>
        <taxon>Ecdysozoa</taxon>
        <taxon>Nematoda</taxon>
        <taxon>Chromadorea</taxon>
        <taxon>Rhabditida</taxon>
        <taxon>Rhabditina</taxon>
        <taxon>Rhabditomorpha</taxon>
        <taxon>Rhabditoidea</taxon>
        <taxon>Rhabditidae</taxon>
        <taxon>Peloderinae</taxon>
        <taxon>Caenorhabditis</taxon>
    </lineage>
</organism>
<evidence type="ECO:0000313" key="1">
    <source>
        <dbReference type="EnsemblMetazoa" id="CJA32397.1"/>
    </source>
</evidence>